<dbReference type="RefSeq" id="WP_111000534.1">
    <property type="nucleotide sequence ID" value="NZ_QKTW01000025.1"/>
</dbReference>
<keyword evidence="3" id="KW-0732">Signal</keyword>
<dbReference type="OrthoDB" id="2079210at2"/>
<dbReference type="EMBL" id="QKTW01000025">
    <property type="protein sequence ID" value="PZF71388.1"/>
    <property type="molecule type" value="Genomic_DNA"/>
</dbReference>
<sequence length="665" mass="74185">MKHFKHLAGIFFAGVLLLLAHLSSYAQEFVFSANVSAQKMGVQDQIQVTYTVTNMQKQAQFIAPAFNDFIVLGGPSQMQSNNTTVVGNKMVQTTSVSLTYLVQPKHTGSLTVPAAMLKDNEGHTYQSNAVKVDVVKGSLAAQQRQQDPFDDPFFQDPFAQLRQMQAQQQQARQQRQQQPQQAPQPANPADLSKDLFIKVQVDKEKVRVGEQVTTSYKLYSRIPMQMQISKLPSLNGFWTQDFQLPRDAKPVEETVNGKKYQVFTLKKSALFPQQAGTLTLDPAEAEGMARIVQQTRQRNPFADMFDDPFFQQAFGGSLMMNDPMFNNGFFNQLAYQDVPVHIKSTPIKITVLPLPDKDKPAGYGNAVGNFTISGKLDKTEMTTDDAANFVLNITGSGNLKLIETPTLNLPNGLESYDPIVVDTITGRTTTIQGSKIITYPLAARTPGDYEIPSIVFSFFNPQTGTYATLHTDPIQLHVKQGKHYNPAIANKTALTDLHPIETNTMHKLSYNSKPLVFTVGYWSMYALPLLAFVGLLGWKRRDEELSKDMVKLKNRKANKVALKRLTTAQKLLQQQKHQAFYEEVAKAIWLYLSDKLNIPLSALSKETAAEALDRKQIPAELQGQINTVVDECAAALYAPSGGSKQMNQTYQQAIDIISKLEENFK</sequence>
<evidence type="ECO:0000256" key="3">
    <source>
        <dbReference type="SAM" id="SignalP"/>
    </source>
</evidence>
<protein>
    <recommendedName>
        <fullName evidence="6">Protein BatD</fullName>
    </recommendedName>
</protein>
<evidence type="ECO:0008006" key="6">
    <source>
        <dbReference type="Google" id="ProtNLM"/>
    </source>
</evidence>
<feature type="transmembrane region" description="Helical" evidence="2">
    <location>
        <begin position="515"/>
        <end position="538"/>
    </location>
</feature>
<evidence type="ECO:0000313" key="4">
    <source>
        <dbReference type="EMBL" id="PZF71388.1"/>
    </source>
</evidence>
<evidence type="ECO:0000256" key="1">
    <source>
        <dbReference type="SAM" id="MobiDB-lite"/>
    </source>
</evidence>
<keyword evidence="5" id="KW-1185">Reference proteome</keyword>
<organism evidence="4 5">
    <name type="scientific">Taibaiella soli</name>
    <dbReference type="NCBI Taxonomy" id="1649169"/>
    <lineage>
        <taxon>Bacteria</taxon>
        <taxon>Pseudomonadati</taxon>
        <taxon>Bacteroidota</taxon>
        <taxon>Chitinophagia</taxon>
        <taxon>Chitinophagales</taxon>
        <taxon>Chitinophagaceae</taxon>
        <taxon>Taibaiella</taxon>
    </lineage>
</organism>
<comment type="caution">
    <text evidence="4">The sequence shown here is derived from an EMBL/GenBank/DDBJ whole genome shotgun (WGS) entry which is preliminary data.</text>
</comment>
<feature type="compositionally biased region" description="Low complexity" evidence="1">
    <location>
        <begin position="162"/>
        <end position="184"/>
    </location>
</feature>
<keyword evidence="2" id="KW-0472">Membrane</keyword>
<dbReference type="Pfam" id="PF13584">
    <property type="entry name" value="BatD"/>
    <property type="match status" value="2"/>
</dbReference>
<dbReference type="AlphaFoldDB" id="A0A2W2AUM8"/>
<proteinExistence type="predicted"/>
<gene>
    <name evidence="4" type="ORF">DN068_19040</name>
</gene>
<dbReference type="PANTHER" id="PTHR40940:SF2">
    <property type="entry name" value="BATD"/>
    <property type="match status" value="1"/>
</dbReference>
<keyword evidence="2" id="KW-1133">Transmembrane helix</keyword>
<dbReference type="InterPro" id="IPR025738">
    <property type="entry name" value="BatD"/>
</dbReference>
<evidence type="ECO:0000313" key="5">
    <source>
        <dbReference type="Proteomes" id="UP000248745"/>
    </source>
</evidence>
<feature type="signal peptide" evidence="3">
    <location>
        <begin position="1"/>
        <end position="26"/>
    </location>
</feature>
<dbReference type="Proteomes" id="UP000248745">
    <property type="component" value="Unassembled WGS sequence"/>
</dbReference>
<reference evidence="4 5" key="1">
    <citation type="submission" date="2018-06" db="EMBL/GenBank/DDBJ databases">
        <title>Mucibacter soli gen. nov., sp. nov., a new member of the family Chitinophagaceae producing mucin.</title>
        <authorList>
            <person name="Kim M.-K."/>
            <person name="Park S."/>
            <person name="Kim T.-S."/>
            <person name="Joung Y."/>
            <person name="Han J.-H."/>
            <person name="Kim S.B."/>
        </authorList>
    </citation>
    <scope>NUCLEOTIDE SEQUENCE [LARGE SCALE GENOMIC DNA]</scope>
    <source>
        <strain evidence="4 5">R1-15</strain>
    </source>
</reference>
<dbReference type="PANTHER" id="PTHR40940">
    <property type="entry name" value="PROTEIN BATD-RELATED"/>
    <property type="match status" value="1"/>
</dbReference>
<feature type="region of interest" description="Disordered" evidence="1">
    <location>
        <begin position="162"/>
        <end position="191"/>
    </location>
</feature>
<feature type="chain" id="PRO_5016165095" description="Protein BatD" evidence="3">
    <location>
        <begin position="27"/>
        <end position="665"/>
    </location>
</feature>
<accession>A0A2W2AUM8</accession>
<name>A0A2W2AUM8_9BACT</name>
<evidence type="ECO:0000256" key="2">
    <source>
        <dbReference type="SAM" id="Phobius"/>
    </source>
</evidence>
<keyword evidence="2" id="KW-0812">Transmembrane</keyword>